<dbReference type="SMART" id="SM00823">
    <property type="entry name" value="PKS_PP"/>
    <property type="match status" value="4"/>
</dbReference>
<dbReference type="CDD" id="cd19540">
    <property type="entry name" value="LCL_NRPS-like"/>
    <property type="match status" value="1"/>
</dbReference>
<feature type="domain" description="Carrier" evidence="6">
    <location>
        <begin position="1578"/>
        <end position="1652"/>
    </location>
</feature>
<evidence type="ECO:0000256" key="5">
    <source>
        <dbReference type="ARBA" id="ARBA00022737"/>
    </source>
</evidence>
<dbReference type="FunFam" id="3.30.300.30:FF:000010">
    <property type="entry name" value="Enterobactin synthetase component F"/>
    <property type="match status" value="2"/>
</dbReference>
<dbReference type="Pfam" id="PF00975">
    <property type="entry name" value="Thioesterase"/>
    <property type="match status" value="1"/>
</dbReference>
<dbReference type="PROSITE" id="PS00455">
    <property type="entry name" value="AMP_BINDING"/>
    <property type="match status" value="4"/>
</dbReference>
<dbReference type="InterPro" id="IPR023213">
    <property type="entry name" value="CAT-like_dom_sf"/>
</dbReference>
<accession>A0A158D860</accession>
<dbReference type="Pfam" id="PF00668">
    <property type="entry name" value="Condensation"/>
    <property type="match status" value="4"/>
</dbReference>
<dbReference type="Proteomes" id="UP000054624">
    <property type="component" value="Unassembled WGS sequence"/>
</dbReference>
<proteinExistence type="inferred from homology"/>
<dbReference type="PROSITE" id="PS50075">
    <property type="entry name" value="CARRIER"/>
    <property type="match status" value="4"/>
</dbReference>
<dbReference type="InterPro" id="IPR006162">
    <property type="entry name" value="Ppantetheine_attach_site"/>
</dbReference>
<dbReference type="CDD" id="cd12117">
    <property type="entry name" value="A_NRPS_Srf_like"/>
    <property type="match status" value="1"/>
</dbReference>
<dbReference type="PANTHER" id="PTHR45527">
    <property type="entry name" value="NONRIBOSOMAL PEPTIDE SYNTHETASE"/>
    <property type="match status" value="1"/>
</dbReference>
<dbReference type="GO" id="GO:0005737">
    <property type="term" value="C:cytoplasm"/>
    <property type="evidence" value="ECO:0007669"/>
    <property type="project" value="TreeGrafter"/>
</dbReference>
<dbReference type="InterPro" id="IPR001031">
    <property type="entry name" value="Thioesterase"/>
</dbReference>
<comment type="cofactor">
    <cofactor evidence="1">
        <name>pantetheine 4'-phosphate</name>
        <dbReference type="ChEBI" id="CHEBI:47942"/>
    </cofactor>
</comment>
<dbReference type="Pfam" id="PF00501">
    <property type="entry name" value="AMP-binding"/>
    <property type="match status" value="4"/>
</dbReference>
<dbReference type="FunFam" id="3.40.50.12780:FF:000012">
    <property type="entry name" value="Non-ribosomal peptide synthetase"/>
    <property type="match status" value="2"/>
</dbReference>
<evidence type="ECO:0000313" key="7">
    <source>
        <dbReference type="EMBL" id="SAK90671.1"/>
    </source>
</evidence>
<evidence type="ECO:0000256" key="1">
    <source>
        <dbReference type="ARBA" id="ARBA00001957"/>
    </source>
</evidence>
<dbReference type="Pfam" id="PF13193">
    <property type="entry name" value="AMP-binding_C"/>
    <property type="match status" value="3"/>
</dbReference>
<dbReference type="STRING" id="1777137.AWB76_06569"/>
<evidence type="ECO:0000256" key="4">
    <source>
        <dbReference type="ARBA" id="ARBA00022553"/>
    </source>
</evidence>
<dbReference type="Gene3D" id="2.30.38.10">
    <property type="entry name" value="Luciferase, Domain 3"/>
    <property type="match status" value="1"/>
</dbReference>
<dbReference type="NCBIfam" id="TIGR01733">
    <property type="entry name" value="AA-adenyl-dom"/>
    <property type="match status" value="4"/>
</dbReference>
<evidence type="ECO:0000259" key="6">
    <source>
        <dbReference type="PROSITE" id="PS50075"/>
    </source>
</evidence>
<evidence type="ECO:0000256" key="2">
    <source>
        <dbReference type="ARBA" id="ARBA00006432"/>
    </source>
</evidence>
<dbReference type="SUPFAM" id="SSF52777">
    <property type="entry name" value="CoA-dependent acyltransferases"/>
    <property type="match status" value="8"/>
</dbReference>
<dbReference type="SMART" id="SM00824">
    <property type="entry name" value="PKS_TE"/>
    <property type="match status" value="1"/>
</dbReference>
<dbReference type="Gene3D" id="3.40.50.1820">
    <property type="entry name" value="alpha/beta hydrolase"/>
    <property type="match status" value="1"/>
</dbReference>
<feature type="domain" description="Carrier" evidence="6">
    <location>
        <begin position="4073"/>
        <end position="4148"/>
    </location>
</feature>
<dbReference type="Gene3D" id="3.30.559.30">
    <property type="entry name" value="Nonribosomal peptide synthetase, condensation domain"/>
    <property type="match status" value="4"/>
</dbReference>
<dbReference type="GO" id="GO:0003824">
    <property type="term" value="F:catalytic activity"/>
    <property type="evidence" value="ECO:0007669"/>
    <property type="project" value="InterPro"/>
</dbReference>
<dbReference type="PROSITE" id="PS00012">
    <property type="entry name" value="PHOSPHOPANTETHEINE"/>
    <property type="match status" value="3"/>
</dbReference>
<dbReference type="NCBIfam" id="NF003417">
    <property type="entry name" value="PRK04813.1"/>
    <property type="match status" value="4"/>
</dbReference>
<dbReference type="FunFam" id="1.10.1200.10:FF:000016">
    <property type="entry name" value="Non-ribosomal peptide synthase"/>
    <property type="match status" value="2"/>
</dbReference>
<dbReference type="Gene3D" id="1.10.1200.10">
    <property type="entry name" value="ACP-like"/>
    <property type="match status" value="3"/>
</dbReference>
<dbReference type="InterPro" id="IPR029058">
    <property type="entry name" value="AB_hydrolase_fold"/>
</dbReference>
<protein>
    <submittedName>
        <fullName evidence="7">Non-ribosomal peptide synthetase</fullName>
    </submittedName>
</protein>
<keyword evidence="3" id="KW-0596">Phosphopantetheine</keyword>
<dbReference type="Gene3D" id="3.40.50.12780">
    <property type="entry name" value="N-terminal domain of ligase-like"/>
    <property type="match status" value="3"/>
</dbReference>
<keyword evidence="8" id="KW-1185">Reference proteome</keyword>
<dbReference type="Pfam" id="PF00550">
    <property type="entry name" value="PP-binding"/>
    <property type="match status" value="4"/>
</dbReference>
<dbReference type="InterPro" id="IPR010071">
    <property type="entry name" value="AA_adenyl_dom"/>
</dbReference>
<dbReference type="CDD" id="cd05930">
    <property type="entry name" value="A_NRPS"/>
    <property type="match status" value="2"/>
</dbReference>
<dbReference type="NCBIfam" id="TIGR01720">
    <property type="entry name" value="NRPS-para261"/>
    <property type="match status" value="1"/>
</dbReference>
<evidence type="ECO:0000256" key="3">
    <source>
        <dbReference type="ARBA" id="ARBA00022450"/>
    </source>
</evidence>
<dbReference type="InterPro" id="IPR001242">
    <property type="entry name" value="Condensation_dom"/>
</dbReference>
<dbReference type="FunFam" id="3.40.50.980:FF:000001">
    <property type="entry name" value="Non-ribosomal peptide synthetase"/>
    <property type="match status" value="1"/>
</dbReference>
<dbReference type="GO" id="GO:0031177">
    <property type="term" value="F:phosphopantetheine binding"/>
    <property type="evidence" value="ECO:0007669"/>
    <property type="project" value="InterPro"/>
</dbReference>
<dbReference type="Gene3D" id="3.40.50.980">
    <property type="match status" value="2"/>
</dbReference>
<dbReference type="FunFam" id="1.10.1200.10:FF:000005">
    <property type="entry name" value="Nonribosomal peptide synthetase 1"/>
    <property type="match status" value="1"/>
</dbReference>
<dbReference type="SUPFAM" id="SSF56801">
    <property type="entry name" value="Acetyl-CoA synthetase-like"/>
    <property type="match status" value="4"/>
</dbReference>
<evidence type="ECO:0000313" key="8">
    <source>
        <dbReference type="Proteomes" id="UP000054624"/>
    </source>
</evidence>
<dbReference type="InterPro" id="IPR010060">
    <property type="entry name" value="NRPS_synth"/>
</dbReference>
<dbReference type="InterPro" id="IPR036736">
    <property type="entry name" value="ACP-like_sf"/>
</dbReference>
<dbReference type="InterPro" id="IPR009081">
    <property type="entry name" value="PP-bd_ACP"/>
</dbReference>
<dbReference type="SUPFAM" id="SSF47336">
    <property type="entry name" value="ACP-like"/>
    <property type="match status" value="4"/>
</dbReference>
<feature type="domain" description="Carrier" evidence="6">
    <location>
        <begin position="524"/>
        <end position="599"/>
    </location>
</feature>
<dbReference type="InterPro" id="IPR020802">
    <property type="entry name" value="TesA-like"/>
</dbReference>
<dbReference type="PANTHER" id="PTHR45527:SF1">
    <property type="entry name" value="FATTY ACID SYNTHASE"/>
    <property type="match status" value="1"/>
</dbReference>
<dbReference type="GO" id="GO:0043041">
    <property type="term" value="P:amino acid activation for nonribosomal peptide biosynthetic process"/>
    <property type="evidence" value="ECO:0007669"/>
    <property type="project" value="TreeGrafter"/>
</dbReference>
<dbReference type="EMBL" id="FCOI02000035">
    <property type="protein sequence ID" value="SAK90671.1"/>
    <property type="molecule type" value="Genomic_DNA"/>
</dbReference>
<dbReference type="Gene3D" id="3.30.559.10">
    <property type="entry name" value="Chloramphenicol acetyltransferase-like domain"/>
    <property type="match status" value="4"/>
</dbReference>
<dbReference type="InterPro" id="IPR042099">
    <property type="entry name" value="ANL_N_sf"/>
</dbReference>
<dbReference type="FunFam" id="2.30.38.10:FF:000001">
    <property type="entry name" value="Non-ribosomal peptide synthetase PvdI"/>
    <property type="match status" value="3"/>
</dbReference>
<dbReference type="InterPro" id="IPR025110">
    <property type="entry name" value="AMP-bd_C"/>
</dbReference>
<dbReference type="GO" id="GO:0072330">
    <property type="term" value="P:monocarboxylic acid biosynthetic process"/>
    <property type="evidence" value="ECO:0007669"/>
    <property type="project" value="UniProtKB-ARBA"/>
</dbReference>
<dbReference type="Gene3D" id="3.30.300.30">
    <property type="match status" value="4"/>
</dbReference>
<dbReference type="InterPro" id="IPR045851">
    <property type="entry name" value="AMP-bd_C_sf"/>
</dbReference>
<reference evidence="8" key="1">
    <citation type="submission" date="2016-01" db="EMBL/GenBank/DDBJ databases">
        <authorList>
            <person name="Peeters Charlotte."/>
        </authorList>
    </citation>
    <scope>NUCLEOTIDE SEQUENCE [LARGE SCALE GENOMIC DNA]</scope>
</reference>
<comment type="similarity">
    <text evidence="2">Belongs to the ATP-dependent AMP-binding enzyme family.</text>
</comment>
<dbReference type="RefSeq" id="WP_061164180.1">
    <property type="nucleotide sequence ID" value="NZ_FCOI02000035.1"/>
</dbReference>
<feature type="domain" description="Carrier" evidence="6">
    <location>
        <begin position="2592"/>
        <end position="2666"/>
    </location>
</feature>
<sequence>MDALTDQIGTGGQGAARGSADELTTLTVYDLLERQAARTPAAPALLQGTRQMSYAELNLRANRLGDLLVSHGLGPGDIVAIALPRSFDMVVAILGVLRSGAAYLPLDPAYPAERLAFMSCDARPSCVLTHTRLAAELAETVRTIPIVHRVDLPGSDHVVRKTATGARPAPLDAAYVIYTSGSTGRPKGVVGLHAGLVNRLCWVAGIYAFAPGETVLAKSSMSFIDGATELLAPLIAGATVALADAEAARDPALLAAEIARLNIGRITVVPSLLAALLDQPDHAALNRCPLWICSGETLPPALAQRFAACVPDARLVNFYGSSEASGDSLHAVATTANGAPIGHEIWNTSAYVLDERLRPCAVGEAGELYLAGAGLARGYIGQPGHTAERFLADPHGPSGSRMYRTGDRARRRSDGHIDYLGRADRQLKIRGFRVEPGEIEAALLAHRHVAAAAVVLEEDTLVAFLVPADGYDEAALRSELARRMPDYMLPASFVTLPALPLLPNGKLDRAALPFARRDAARGPEGRTPVEIQLAHLFAEVLRRDAVGIHDDFFASGGHSLLAAQLANRIRAVLQIDASVSDVFRAPTVERLAALLDAHGMRRARLSAQARRERVRLSAGQQGMWFLARLGKEASAAAAYNLPYAFDLRGPCDAHALRLALRDVVTRHESLRTLFRHADEGPYQHVLPASDSMLDELLGVTDATPGELDRHIAAEVEAPFDLESRIPFRARLLRCASDRAVLIFSFHHIAFDGASLVPFLRDLSSAYAARRGGKRPDLPPLPVQYADFANWQRALLGSPGDTGSLAQRQLAHWRSVLADLPDELPLPRVRARPAEALGRAERIAFSIGSRLHRRAAHFAQAQHATLFMVVQSALVAVLRRFGAGTDVVIGTPGEGRFDAQLEDLVGYFVNSLVLRVDASGNPGFRELLARVREADLAAYANQDVPFASIVEMLNPERSVARHPLFQVALSLEYDDDARLSLQDLTTRPRAIGNAAAKFDLAFELVAHGSDDDGYGAIEGNLEFAAELFEPDTARRMAAAFEGLLDQAIADPDAGIGHHGVFAPQERAALLAFGTPSQTQLREAQSIPRRFAEIVARQPHAIALRHGARALTYGQLDRISNRLAHRLAARGVARETRVAVDMTRSLELIVATLAIVKAGGCYLPLYRGLPPERRQRMLDDTRTALVLHDASAAGGYGSVAALRIDAALLDEGDDGPVAIDIAPESLINVMYTSGSSGVPKGIEITHRGIVDMAMDLLDLPPQRVLFQSSFAFDASSYEIWSALLRGDELVVASCEQLTPADLRREIAGHGANNLLLTTSLFNLLVTEDLECLSGLRTILTGGDTASVASFQRVLRRFPDITLLNCYGPTETSVFVTSYPATLARRVRHPVPIGAPRASARIRVLDDFLNLCPIGVAGDLYIAGDVLARGYVGQTGITAERFVADPYGGPGARMYRTGDFARWNERGELEFAGRADQQVKVRGLRIEPGEIETVLSEQPAIRACAVLAQHDGASGSRLVAYVVAEENYDERRVLAALRQRLPDYMVPAGFVRLDRLPITSNGKLDRKALPPFQARTSATRAPATPRERALTTLFADVLGLASVGADDGFFALGGDSILSIQLVSRARKAGLVLSPADVFREKTPAALAAVARDLTVEPRSDDASWPDLPASVTATLRTGNPGAAEILPLAPLQEGLFFHATFDATGPDPYIVQLVLAFEGQLEPDRLRAAVDRLVQRHEALRVSFHAVDGRVVQALRRAVQTRWRDVDLADAAQPHEALAAWLVEDREHRFDVTSAPLLRAALLRLGHGEHRLVLSLHHLLIDGWSMPVIVSELMQAYAGDALGDAPPLREQFVWLAKQDRERARNAWEAALAGLDGPTRLVANADPGAPFARQASVTGRLDAETTACLLDCARHRGLTLATFAQGAWAMLLGYRTGRNDVAFGVTAAGRPAELQDVERRVGLFINTLPLRATLHAGETVARLLERIQRDQSALLPHQHIGLTEVQARAGHGELFDTLVVVENYPAARTPCEIDGVTLAATTVNDTTHYPVSLMVTPGTELELRIDHRADRVSGHDAQRLLATLMQILRSMASQPDDLVGRIDLLSRAERDELDRWNATARPVGEDDVAARFSAQAARAPHAIAVMQDAQQLTYRELDARSNALAHCLVAQGIGAERIVALTMNRTPDVIVAMLGVLKSGGAYLPVDPHYPRERIDAMLADAQPALTLSVLPPLAGWPTHAVERAVAPGHPAYVVYTSGSSGKPKGVVVTRAGIASLVGAQAERFGITAASRVLQFASLSFDAAVSEVLVTLLHGARLVLADASLMSAERLAGLIREREITCVTLPPALLAAMDPATIPAACTIVTAGEAISADTAARWSNGRRLVNAYGPTEVTVCATMSDDLGGPVAPPIGRPVWNSQIHVLDAFLRRCGAGVSGEIYVGGAGLARGYVARPDLSAERFVANPFGAAGKRLYRTGDLGRWRADGQLEFLGRADQQIKLRGFRIEPGEIEALLMQDDGVRSCAVAVRDRQLVAYVVPAPAFDAPSLRAAVARRLPEYMVPSSFVVLDALPLTPNGKLDRKALPAPSRDVSARRVPASEREALIARLFAEVLERDGVQPDDSFFALGGDSILSIRFVSRARGAGLDLSPAHVFRHKTPAGLARIAGVLADRARASTSTSDDETGRVPATPIMRWLSARDGAIDAFSQSMRVVLPHDTRHARLVQALQAVIARHALLRARFIDAELDVPAHDADAETPLQRIDAHDWTRADVERHAALHQQASERSLALREGRVLRAVWFDRGAAGGELLLTIHHLVVDGVSWRILLDDLAQAYDLAARGEPPVLPPVPTSFRRWARHLHEEAHATRRVAELDRWRWIVSACDSPLGTRPLARTDTLATARRVSWQLDAATTARLLGSVPAMFRGGVNDVLLAAYALAVAGWRGGAGPVLLDLERHGREPGESGLDLSRTVGWFTSVHPLRIDFDDGFNPAAMLRSGPALAALVKRVKEALRALPDGGIGYGLLRYLNARTAPHLQGARAHLSFNYLGRFGASGGAWSAIGGLSLEGGDDADAPLPHAIALDAQVIDGDAGPRLHAHWTFAGGLFEETSIRDLARRWSDALHAIARLESGGLTPSDIGARLTQADIDAIEAATPGAQDILPLLPLQEGLLFHSLYDASASDPYIAQISLTLEGQVDAARLRAAADALLARHDTLRVGIRDVSGRPVQVIAGPVSAPWREADVSNAQDVGEALSALLASERERRFDLERAPLLRFMLVRTGPRRHRLVMSNHHLLLDGWSMPVVISDLMSLYAGETLDAAFPLRDQHAWIERQDKAAARAAWRDALRGVDGPTRLTRAEPGSQTTDVRTVRIALPEPLSATLAALAQRHETTVSTILQGCWAVLLARLTSREDVVFGITVSGRPAELPQIERRVGLFINTLPLRVVLDPRERWTELFRRMQAMQADRLPHQHLGLTDIIEQSGQSELFDSLLIVENYPMDALRPRSAADELTIAAIDGYDRTHYPVTLVAIPGARMALRLDCRISQFDANAAQALLDRFVRVLEQVAAAPQGAVIARDLLAPDEAQRMSAWNRTTRALAGEDVAVSFARQARRSPDAIAVEQGDVRWTYADVERRSDRFAQALIARGIGPDDLVALTLPRTPDIVVAMLGVLKSGAAFLPVDPAYPEARIAAMLADARPAWVVDRLPMPDDCNPGSAAAPACRAHHLAYVIYTSGSTGTPKGVAVSRVGLVNLLAAMQDRMGMKPGDRLLAVTTLGFDIACLELLAPLLAGATIVLAASDDVKDPRRLARLAASSRANVMQATPTLWDALLHEIETMPERPRFTLALAGGETVSARLAQRLLAHARRVIDVYGPTETTIWSTSAERAERQASPGIGRPLWNTRVHVLDRWLGRCPPGTPGDLYIAGRGLARGYVGRPGLTAERFIADPYGAPGERMYRTGDLARWSADGELEFLGRSDHQVKIRGFRVETGEAEAALRAQASVRDCAVALVDGQLAAYLVAGADFDETGVRAALARSLPDYMVPASFTTLARLPVTLNGKLDRAALPAPVRTPRRSRAPRDAREAELARLFAEALERDSVSIDDNFFALGGHSLRAARLVNRIRDTLGVDPGIRALFEAPTVALLGERLQRRDASDALAPLLPLQHASAAAPVFCVHPGYGLSWCYATLIPHLGVDVPLYGLQSPMLSGEAPPPSLAGLADRYLAHIRTIQPRGPYRLMGWSFGGLVAHQIATRLEAQGESVARVVMLDSNLPQRARHETLAPATHLGNVLAMIGYPFSETAPGALRWDRVMDHMRAIESPLAHVPQSALPALVEVTACHASLAASFRPAPLGAPVTFMRAAVTPSADSSLRAWRASARGALDIIDVPYEHDHMMRADALAVIGPIIRDLFANRVRHSE</sequence>
<name>A0A158D860_9BURK</name>
<keyword evidence="4" id="KW-0597">Phosphoprotein</keyword>
<dbReference type="GO" id="GO:0044550">
    <property type="term" value="P:secondary metabolite biosynthetic process"/>
    <property type="evidence" value="ECO:0007669"/>
    <property type="project" value="UniProtKB-ARBA"/>
</dbReference>
<dbReference type="InterPro" id="IPR000873">
    <property type="entry name" value="AMP-dep_synth/lig_dom"/>
</dbReference>
<dbReference type="OrthoDB" id="6297021at2"/>
<dbReference type="SUPFAM" id="SSF53474">
    <property type="entry name" value="alpha/beta-Hydrolases"/>
    <property type="match status" value="1"/>
</dbReference>
<organism evidence="7 8">
    <name type="scientific">Caballeronia temeraria</name>
    <dbReference type="NCBI Taxonomy" id="1777137"/>
    <lineage>
        <taxon>Bacteria</taxon>
        <taxon>Pseudomonadati</taxon>
        <taxon>Pseudomonadota</taxon>
        <taxon>Betaproteobacteria</taxon>
        <taxon>Burkholderiales</taxon>
        <taxon>Burkholderiaceae</taxon>
        <taxon>Caballeronia</taxon>
    </lineage>
</organism>
<keyword evidence="5" id="KW-0677">Repeat</keyword>
<gene>
    <name evidence="7" type="ORF">AWB76_06569</name>
</gene>
<dbReference type="InterPro" id="IPR020845">
    <property type="entry name" value="AMP-binding_CS"/>
</dbReference>
<dbReference type="InterPro" id="IPR020806">
    <property type="entry name" value="PKS_PP-bd"/>
</dbReference>